<dbReference type="SUPFAM" id="SSF51905">
    <property type="entry name" value="FAD/NAD(P)-binding domain"/>
    <property type="match status" value="1"/>
</dbReference>
<sequence length="390" mass="43181">MKKRILISGGGIAGMTAAKLLFNQGHEVTVIDKAKKFTKAGFLISLKSFGVEIMDELGLTGALRKESTPSEYMHWVDATGAAVRSISYAKVNQNTSQSILITRGGLHEVLYNDIRDHVEVLMDTTIAHLEQNEKEVNVTLSNGESRQADLVIISEGLRSVTRGNYFKDSSVEDFNLLYMGGRLKERPSDTPGNVRIYLDVDKMLSVYPLDENEVAIQCYLRSTEELAAIHARVPELLKDAFRDYNADVRHLIDSFLESGLMFADKMGMVHAPALTNGKLVLLGDAGYCPTALSGMGASLSIYGAKALSYFLQQSPDDLNGALQRYDGLMKPISRKFQSNARNNAESFIPDNQAELKRFTDLFSTSSEDEISRLMTDQIALTPEQLNFLSE</sequence>
<protein>
    <recommendedName>
        <fullName evidence="1">FAD-binding domain-containing protein</fullName>
    </recommendedName>
</protein>
<gene>
    <name evidence="2" type="ORF">DDR33_05945</name>
</gene>
<accession>A0A2U2PJ17</accession>
<evidence type="ECO:0000313" key="3">
    <source>
        <dbReference type="Proteomes" id="UP000245647"/>
    </source>
</evidence>
<dbReference type="GO" id="GO:0071949">
    <property type="term" value="F:FAD binding"/>
    <property type="evidence" value="ECO:0007669"/>
    <property type="project" value="InterPro"/>
</dbReference>
<dbReference type="Proteomes" id="UP000245647">
    <property type="component" value="Unassembled WGS sequence"/>
</dbReference>
<feature type="domain" description="FAD-binding" evidence="1">
    <location>
        <begin position="5"/>
        <end position="308"/>
    </location>
</feature>
<dbReference type="RefSeq" id="WP_109414865.1">
    <property type="nucleotide sequence ID" value="NZ_QEAS01000004.1"/>
</dbReference>
<dbReference type="PANTHER" id="PTHR46865">
    <property type="entry name" value="OXIDOREDUCTASE-RELATED"/>
    <property type="match status" value="1"/>
</dbReference>
<evidence type="ECO:0000313" key="2">
    <source>
        <dbReference type="EMBL" id="PWG81381.1"/>
    </source>
</evidence>
<evidence type="ECO:0000259" key="1">
    <source>
        <dbReference type="Pfam" id="PF01494"/>
    </source>
</evidence>
<proteinExistence type="predicted"/>
<dbReference type="InterPro" id="IPR002938">
    <property type="entry name" value="FAD-bd"/>
</dbReference>
<dbReference type="PRINTS" id="PR00420">
    <property type="entry name" value="RNGMNOXGNASE"/>
</dbReference>
<dbReference type="InterPro" id="IPR051704">
    <property type="entry name" value="FAD_aromatic-hydroxylase"/>
</dbReference>
<reference evidence="2 3" key="1">
    <citation type="submission" date="2018-04" db="EMBL/GenBank/DDBJ databases">
        <title>Pedobacter chongqingensis sp. nov., isolated from a rottenly hemp rope.</title>
        <authorList>
            <person name="Cai Y."/>
        </authorList>
    </citation>
    <scope>NUCLEOTIDE SEQUENCE [LARGE SCALE GENOMIC DNA]</scope>
    <source>
        <strain evidence="2 3">FJ4-8</strain>
    </source>
</reference>
<dbReference type="EMBL" id="QEAS01000004">
    <property type="protein sequence ID" value="PWG81381.1"/>
    <property type="molecule type" value="Genomic_DNA"/>
</dbReference>
<keyword evidence="3" id="KW-1185">Reference proteome</keyword>
<dbReference type="OrthoDB" id="9766816at2"/>
<comment type="caution">
    <text evidence="2">The sequence shown here is derived from an EMBL/GenBank/DDBJ whole genome shotgun (WGS) entry which is preliminary data.</text>
</comment>
<dbReference type="Pfam" id="PF01494">
    <property type="entry name" value="FAD_binding_3"/>
    <property type="match status" value="1"/>
</dbReference>
<dbReference type="InterPro" id="IPR036188">
    <property type="entry name" value="FAD/NAD-bd_sf"/>
</dbReference>
<dbReference type="PANTHER" id="PTHR46865:SF8">
    <property type="entry name" value="POSSIBLE OXIDOREDUCTASE"/>
    <property type="match status" value="1"/>
</dbReference>
<organism evidence="2 3">
    <name type="scientific">Pararcticibacter amylolyticus</name>
    <dbReference type="NCBI Taxonomy" id="2173175"/>
    <lineage>
        <taxon>Bacteria</taxon>
        <taxon>Pseudomonadati</taxon>
        <taxon>Bacteroidota</taxon>
        <taxon>Sphingobacteriia</taxon>
        <taxon>Sphingobacteriales</taxon>
        <taxon>Sphingobacteriaceae</taxon>
        <taxon>Pararcticibacter</taxon>
    </lineage>
</organism>
<name>A0A2U2PJ17_9SPHI</name>
<dbReference type="Gene3D" id="3.50.50.60">
    <property type="entry name" value="FAD/NAD(P)-binding domain"/>
    <property type="match status" value="1"/>
</dbReference>
<dbReference type="AlphaFoldDB" id="A0A2U2PJ17"/>